<keyword evidence="1" id="KW-0969">Cilium</keyword>
<keyword evidence="1" id="KW-0489">Methyltransferase</keyword>
<keyword evidence="1" id="KW-0282">Flagellum</keyword>
<gene>
    <name evidence="1" type="primary">fliB</name>
    <name evidence="1" type="ORF">KQI75_11105</name>
</gene>
<dbReference type="EC" id="2.1.1.-" evidence="1"/>
<sequence>MGYIRRPSYYKNFRCIGSACTDNCCIGWEIEVDADTLAYYQTVSGSFGEKLRASISAPAPQTGTAHFFMDKQNRCPLLDACNLCEVYKHLGEQHMVQICTDHPRYFGWFSGGREDGLGLCCEAAAHLILQETGYPQWEILQEPDTSDTDEKTEHGIEQTLFSMREQLFHLIKPEASVSFDEKTDAIYRAARAMQDQYDAVVFGFPADETEEDLFCWSKAFWNEACLTQIFDQLLQMEINRPDWKDHLLCIKIQLSDLLHARPAFLQFYQKKCYEYDQLLLYFVYRHFMNARDDDAVREKVQFALISTAVIQVLDIFHWMTHGTLSHWDQICICKAYSREIEYDEENTECLSNFIFDT</sequence>
<keyword evidence="2" id="KW-1185">Reference proteome</keyword>
<reference evidence="1 2" key="1">
    <citation type="submission" date="2021-06" db="EMBL/GenBank/DDBJ databases">
        <authorList>
            <person name="Sun Q."/>
            <person name="Li D."/>
        </authorList>
    </citation>
    <scope>NUCLEOTIDE SEQUENCE [LARGE SCALE GENOMIC DNA]</scope>
    <source>
        <strain evidence="1 2">MSJd-7</strain>
    </source>
</reference>
<accession>A0ABS6EWC7</accession>
<name>A0ABS6EWC7_9FIRM</name>
<dbReference type="GO" id="GO:0008168">
    <property type="term" value="F:methyltransferase activity"/>
    <property type="evidence" value="ECO:0007669"/>
    <property type="project" value="UniProtKB-KW"/>
</dbReference>
<dbReference type="EMBL" id="JAHLQI010000006">
    <property type="protein sequence ID" value="MBU5491154.1"/>
    <property type="molecule type" value="Genomic_DNA"/>
</dbReference>
<proteinExistence type="predicted"/>
<evidence type="ECO:0000313" key="2">
    <source>
        <dbReference type="Proteomes" id="UP000783588"/>
    </source>
</evidence>
<keyword evidence="1" id="KW-0966">Cell projection</keyword>
<protein>
    <submittedName>
        <fullName evidence="1">Flagellin lysine-N-methylase</fullName>
        <ecNumber evidence="1">2.1.1.-</ecNumber>
    </submittedName>
</protein>
<dbReference type="GO" id="GO:0032259">
    <property type="term" value="P:methylation"/>
    <property type="evidence" value="ECO:0007669"/>
    <property type="project" value="UniProtKB-KW"/>
</dbReference>
<dbReference type="NCBIfam" id="NF038110">
    <property type="entry name" value="Lys_methyl_FliB"/>
    <property type="match status" value="1"/>
</dbReference>
<keyword evidence="1" id="KW-0808">Transferase</keyword>
<dbReference type="RefSeq" id="WP_216470867.1">
    <property type="nucleotide sequence ID" value="NZ_JAHLQI010000006.1"/>
</dbReference>
<comment type="caution">
    <text evidence="1">The sequence shown here is derived from an EMBL/GenBank/DDBJ whole genome shotgun (WGS) entry which is preliminary data.</text>
</comment>
<evidence type="ECO:0000313" key="1">
    <source>
        <dbReference type="EMBL" id="MBU5491154.1"/>
    </source>
</evidence>
<organism evidence="1 2">
    <name type="scientific">Butyricicoccus intestinisimiae</name>
    <dbReference type="NCBI Taxonomy" id="2841509"/>
    <lineage>
        <taxon>Bacteria</taxon>
        <taxon>Bacillati</taxon>
        <taxon>Bacillota</taxon>
        <taxon>Clostridia</taxon>
        <taxon>Eubacteriales</taxon>
        <taxon>Butyricicoccaceae</taxon>
        <taxon>Butyricicoccus</taxon>
    </lineage>
</organism>
<dbReference type="Proteomes" id="UP000783588">
    <property type="component" value="Unassembled WGS sequence"/>
</dbReference>